<dbReference type="Proteomes" id="UP000318242">
    <property type="component" value="Unassembled WGS sequence"/>
</dbReference>
<dbReference type="EMBL" id="BJLH01000015">
    <property type="protein sequence ID" value="GEA61953.1"/>
    <property type="molecule type" value="Genomic_DNA"/>
</dbReference>
<dbReference type="InterPro" id="IPR000160">
    <property type="entry name" value="GGDEF_dom"/>
</dbReference>
<evidence type="ECO:0000259" key="2">
    <source>
        <dbReference type="PROSITE" id="PS50887"/>
    </source>
</evidence>
<dbReference type="InterPro" id="IPR043128">
    <property type="entry name" value="Rev_trsase/Diguanyl_cyclase"/>
</dbReference>
<dbReference type="SUPFAM" id="SSF55073">
    <property type="entry name" value="Nucleotide cyclase"/>
    <property type="match status" value="1"/>
</dbReference>
<organism evidence="3 4">
    <name type="scientific">Vibrio comitans NBRC 102076</name>
    <dbReference type="NCBI Taxonomy" id="1219078"/>
    <lineage>
        <taxon>Bacteria</taxon>
        <taxon>Pseudomonadati</taxon>
        <taxon>Pseudomonadota</taxon>
        <taxon>Gammaproteobacteria</taxon>
        <taxon>Vibrionales</taxon>
        <taxon>Vibrionaceae</taxon>
        <taxon>Vibrio</taxon>
    </lineage>
</organism>
<feature type="transmembrane region" description="Helical" evidence="1">
    <location>
        <begin position="257"/>
        <end position="276"/>
    </location>
</feature>
<dbReference type="PANTHER" id="PTHR44757:SF2">
    <property type="entry name" value="BIOFILM ARCHITECTURE MAINTENANCE PROTEIN MBAA"/>
    <property type="match status" value="1"/>
</dbReference>
<dbReference type="Pfam" id="PF00990">
    <property type="entry name" value="GGDEF"/>
    <property type="match status" value="1"/>
</dbReference>
<accession>A0A4Y3IR39</accession>
<dbReference type="PANTHER" id="PTHR44757">
    <property type="entry name" value="DIGUANYLATE CYCLASE DGCP"/>
    <property type="match status" value="1"/>
</dbReference>
<keyword evidence="1" id="KW-1133">Transmembrane helix</keyword>
<protein>
    <recommendedName>
        <fullName evidence="2">GGDEF domain-containing protein</fullName>
    </recommendedName>
</protein>
<dbReference type="InterPro" id="IPR052155">
    <property type="entry name" value="Biofilm_reg_signaling"/>
</dbReference>
<keyword evidence="1" id="KW-0812">Transmembrane</keyword>
<keyword evidence="1" id="KW-0472">Membrane</keyword>
<reference evidence="3 4" key="1">
    <citation type="submission" date="2019-06" db="EMBL/GenBank/DDBJ databases">
        <title>Whole genome shotgun sequence of Vibrio comitans NBRC 102076.</title>
        <authorList>
            <person name="Hosoyama A."/>
            <person name="Uohara A."/>
            <person name="Ohji S."/>
            <person name="Ichikawa N."/>
        </authorList>
    </citation>
    <scope>NUCLEOTIDE SEQUENCE [LARGE SCALE GENOMIC DNA]</scope>
    <source>
        <strain evidence="3 4">NBRC 102076</strain>
    </source>
</reference>
<dbReference type="NCBIfam" id="TIGR00254">
    <property type="entry name" value="GGDEF"/>
    <property type="match status" value="1"/>
</dbReference>
<dbReference type="Gene3D" id="3.30.70.270">
    <property type="match status" value="1"/>
</dbReference>
<evidence type="ECO:0000313" key="3">
    <source>
        <dbReference type="EMBL" id="GEA61953.1"/>
    </source>
</evidence>
<dbReference type="PROSITE" id="PS50887">
    <property type="entry name" value="GGDEF"/>
    <property type="match status" value="1"/>
</dbReference>
<feature type="domain" description="GGDEF" evidence="2">
    <location>
        <begin position="346"/>
        <end position="472"/>
    </location>
</feature>
<evidence type="ECO:0000313" key="4">
    <source>
        <dbReference type="Proteomes" id="UP000318242"/>
    </source>
</evidence>
<dbReference type="OrthoDB" id="9812260at2"/>
<dbReference type="AlphaFoldDB" id="A0A4Y3IR39"/>
<gene>
    <name evidence="3" type="ORF">VCO01S_31460</name>
</gene>
<dbReference type="RefSeq" id="WP_141272338.1">
    <property type="nucleotide sequence ID" value="NZ_BJLH01000015.1"/>
</dbReference>
<name>A0A4Y3IR39_9VIBR</name>
<proteinExistence type="predicted"/>
<evidence type="ECO:0000256" key="1">
    <source>
        <dbReference type="SAM" id="Phobius"/>
    </source>
</evidence>
<dbReference type="SMART" id="SM00267">
    <property type="entry name" value="GGDEF"/>
    <property type="match status" value="1"/>
</dbReference>
<keyword evidence="4" id="KW-1185">Reference proteome</keyword>
<dbReference type="InterPro" id="IPR029787">
    <property type="entry name" value="Nucleotide_cyclase"/>
</dbReference>
<comment type="caution">
    <text evidence="3">The sequence shown here is derived from an EMBL/GenBank/DDBJ whole genome shotgun (WGS) entry which is preliminary data.</text>
</comment>
<sequence length="472" mass="53856">MKLPYPNYPRFILAGLYLFATIALCSYEKVAIDRAVDEHTELVSSTFIRKTDNLFYTLDMYMGSLVNEPVILSMMNEWNSTEKNASDKRIFLEDKKLTSLLDKYIGFSTSLENGAIKSIRLSMAGSHSRYDSYTYNGVSWEKENVEFNRDENIGLTRYGDAEEVYINKSVTFDGDYIGDVSFILGNQLIDSIEPFIFLREGLLEINYYINNDLWQSETQNQISSNILSDSVSSNVPYLGVNFKLNIMYSLITTYKQMFISIIIMTTLFFLNLTILNSKLSFSSKRKVYDGRAYNDNRSEYVKTSKRNLIHLPDHDQSNGELSKVMNKIEIMDRLRDEVMNAEHFNYKFSIILIDLDEYNVVNGCFGKVNEEYASKLVAESLKCSIRSTDAIGLYGDNKFLIIASNTKDRSNVISIVNRMKKSLVELTCYNNSNLSLTSSIGIALFPLDASSAEQLVHKASSDICHINLLEKV</sequence>
<dbReference type="CDD" id="cd01949">
    <property type="entry name" value="GGDEF"/>
    <property type="match status" value="1"/>
</dbReference>